<sequence>MIRLTGWEELQNYGEELRNTMEFITTMGPAIIRDAHVAGLRLQNEKLLCGTNFDNVEFVEIEINDVEFYSVELMVNCMVSRIVAKDFSFERLGAAYLTLRDCSIENFSNTFRFSNNAFTSIENTQLLHVDLNGYGDSFINNITNSTISGFLNHVVFRENAQHTQCQGVDLSEARLRGCEFYGIDMGRVKPNPAWQNLIVFDWFQYVADLREAAKHMRFSDSELDRDAAKYITKDLVDDEAAYAKPLDAQRGAKYLGVIVAPRVKEDTRKRIAQIYSDVGVNLNA</sequence>
<accession>L1MB04</accession>
<evidence type="ECO:0000313" key="1">
    <source>
        <dbReference type="EMBL" id="EKX88131.1"/>
    </source>
</evidence>
<reference evidence="1 2" key="1">
    <citation type="submission" date="2012-05" db="EMBL/GenBank/DDBJ databases">
        <authorList>
            <person name="Weinstock G."/>
            <person name="Sodergren E."/>
            <person name="Lobos E.A."/>
            <person name="Fulton L."/>
            <person name="Fulton R."/>
            <person name="Courtney L."/>
            <person name="Fronick C."/>
            <person name="O'Laughlin M."/>
            <person name="Godfrey J."/>
            <person name="Wilson R.M."/>
            <person name="Miner T."/>
            <person name="Farmer C."/>
            <person name="Delehaunty K."/>
            <person name="Cordes M."/>
            <person name="Minx P."/>
            <person name="Tomlinson C."/>
            <person name="Chen J."/>
            <person name="Wollam A."/>
            <person name="Pepin K.H."/>
            <person name="Bhonagiri V."/>
            <person name="Zhang X."/>
            <person name="Suruliraj S."/>
            <person name="Warren W."/>
            <person name="Mitreva M."/>
            <person name="Mardis E.R."/>
            <person name="Wilson R.K."/>
        </authorList>
    </citation>
    <scope>NUCLEOTIDE SEQUENCE [LARGE SCALE GENOMIC DNA]</scope>
    <source>
        <strain evidence="1 2">F0235</strain>
    </source>
</reference>
<evidence type="ECO:0008006" key="3">
    <source>
        <dbReference type="Google" id="ProtNLM"/>
    </source>
</evidence>
<dbReference type="AlphaFoldDB" id="L1MB04"/>
<organism evidence="1 2">
    <name type="scientific">Corynebacterium durum F0235</name>
    <dbReference type="NCBI Taxonomy" id="1035195"/>
    <lineage>
        <taxon>Bacteria</taxon>
        <taxon>Bacillati</taxon>
        <taxon>Actinomycetota</taxon>
        <taxon>Actinomycetes</taxon>
        <taxon>Mycobacteriales</taxon>
        <taxon>Corynebacteriaceae</taxon>
        <taxon>Corynebacterium</taxon>
    </lineage>
</organism>
<keyword evidence="2" id="KW-1185">Reference proteome</keyword>
<comment type="caution">
    <text evidence="1">The sequence shown here is derived from an EMBL/GenBank/DDBJ whole genome shotgun (WGS) entry which is preliminary data.</text>
</comment>
<dbReference type="PATRIC" id="fig|1035195.3.peg.2228"/>
<evidence type="ECO:0000313" key="2">
    <source>
        <dbReference type="Proteomes" id="UP000010445"/>
    </source>
</evidence>
<dbReference type="EMBL" id="AMEM01000040">
    <property type="protein sequence ID" value="EKX88131.1"/>
    <property type="molecule type" value="Genomic_DNA"/>
</dbReference>
<protein>
    <recommendedName>
        <fullName evidence="3">Pentapeptide repeat protein</fullName>
    </recommendedName>
</protein>
<dbReference type="RefSeq" id="WP_006062299.1">
    <property type="nucleotide sequence ID" value="NZ_KB290824.1"/>
</dbReference>
<name>L1MB04_9CORY</name>
<gene>
    <name evidence="1" type="ORF">HMPREF9997_02495</name>
</gene>
<dbReference type="Gene3D" id="2.160.20.80">
    <property type="entry name" value="E3 ubiquitin-protein ligase SopA"/>
    <property type="match status" value="1"/>
</dbReference>
<dbReference type="Proteomes" id="UP000010445">
    <property type="component" value="Unassembled WGS sequence"/>
</dbReference>
<proteinExistence type="predicted"/>
<dbReference type="eggNOG" id="ENOG5030G2S">
    <property type="taxonomic scope" value="Bacteria"/>
</dbReference>
<dbReference type="STRING" id="1035195.HMPREF9997_02495"/>
<dbReference type="HOGENOM" id="CLU_979023_0_0_11"/>